<protein>
    <submittedName>
        <fullName evidence="2">Uncharacterized protein</fullName>
    </submittedName>
</protein>
<evidence type="ECO:0000313" key="2">
    <source>
        <dbReference type="EMBL" id="KAK8913650.1"/>
    </source>
</evidence>
<organism evidence="2 3">
    <name type="scientific">Platanthera zijinensis</name>
    <dbReference type="NCBI Taxonomy" id="2320716"/>
    <lineage>
        <taxon>Eukaryota</taxon>
        <taxon>Viridiplantae</taxon>
        <taxon>Streptophyta</taxon>
        <taxon>Embryophyta</taxon>
        <taxon>Tracheophyta</taxon>
        <taxon>Spermatophyta</taxon>
        <taxon>Magnoliopsida</taxon>
        <taxon>Liliopsida</taxon>
        <taxon>Asparagales</taxon>
        <taxon>Orchidaceae</taxon>
        <taxon>Orchidoideae</taxon>
        <taxon>Orchideae</taxon>
        <taxon>Orchidinae</taxon>
        <taxon>Platanthera</taxon>
    </lineage>
</organism>
<gene>
    <name evidence="2" type="ORF">KSP39_PZI023499</name>
</gene>
<name>A0AAP0ASB1_9ASPA</name>
<keyword evidence="3" id="KW-1185">Reference proteome</keyword>
<comment type="caution">
    <text evidence="2">The sequence shown here is derived from an EMBL/GenBank/DDBJ whole genome shotgun (WGS) entry which is preliminary data.</text>
</comment>
<accession>A0AAP0ASB1</accession>
<reference evidence="2 3" key="1">
    <citation type="journal article" date="2022" name="Nat. Plants">
        <title>Genomes of leafy and leafless Platanthera orchids illuminate the evolution of mycoheterotrophy.</title>
        <authorList>
            <person name="Li M.H."/>
            <person name="Liu K.W."/>
            <person name="Li Z."/>
            <person name="Lu H.C."/>
            <person name="Ye Q.L."/>
            <person name="Zhang D."/>
            <person name="Wang J.Y."/>
            <person name="Li Y.F."/>
            <person name="Zhong Z.M."/>
            <person name="Liu X."/>
            <person name="Yu X."/>
            <person name="Liu D.K."/>
            <person name="Tu X.D."/>
            <person name="Liu B."/>
            <person name="Hao Y."/>
            <person name="Liao X.Y."/>
            <person name="Jiang Y.T."/>
            <person name="Sun W.H."/>
            <person name="Chen J."/>
            <person name="Chen Y.Q."/>
            <person name="Ai Y."/>
            <person name="Zhai J.W."/>
            <person name="Wu S.S."/>
            <person name="Zhou Z."/>
            <person name="Hsiao Y.Y."/>
            <person name="Wu W.L."/>
            <person name="Chen Y.Y."/>
            <person name="Lin Y.F."/>
            <person name="Hsu J.L."/>
            <person name="Li C.Y."/>
            <person name="Wang Z.W."/>
            <person name="Zhao X."/>
            <person name="Zhong W.Y."/>
            <person name="Ma X.K."/>
            <person name="Ma L."/>
            <person name="Huang J."/>
            <person name="Chen G.Z."/>
            <person name="Huang M.Z."/>
            <person name="Huang L."/>
            <person name="Peng D.H."/>
            <person name="Luo Y.B."/>
            <person name="Zou S.Q."/>
            <person name="Chen S.P."/>
            <person name="Lan S."/>
            <person name="Tsai W.C."/>
            <person name="Van de Peer Y."/>
            <person name="Liu Z.J."/>
        </authorList>
    </citation>
    <scope>NUCLEOTIDE SEQUENCE [LARGE SCALE GENOMIC DNA]</scope>
    <source>
        <strain evidence="2">Lor287</strain>
    </source>
</reference>
<evidence type="ECO:0000256" key="1">
    <source>
        <dbReference type="SAM" id="MobiDB-lite"/>
    </source>
</evidence>
<dbReference type="AlphaFoldDB" id="A0AAP0ASB1"/>
<evidence type="ECO:0000313" key="3">
    <source>
        <dbReference type="Proteomes" id="UP001418222"/>
    </source>
</evidence>
<dbReference type="PANTHER" id="PTHR36350:SF3">
    <property type="entry name" value="TRANSMEMBRANE PROTEIN"/>
    <property type="match status" value="1"/>
</dbReference>
<feature type="region of interest" description="Disordered" evidence="1">
    <location>
        <begin position="1"/>
        <end position="25"/>
    </location>
</feature>
<dbReference type="EMBL" id="JBBWWQ010000021">
    <property type="protein sequence ID" value="KAK8913650.1"/>
    <property type="molecule type" value="Genomic_DNA"/>
</dbReference>
<dbReference type="PANTHER" id="PTHR36350">
    <property type="entry name" value="TRANSMEMBRANE PROTEIN"/>
    <property type="match status" value="1"/>
</dbReference>
<sequence>MADQQPNQKTATQTDRPQQPTPPALKTVASKLQHAGGACLHLLACPSAAAPLLLTCICVAVAYKSRHRANDPQRNFGAGDAAGSSIRTVLQRSISLGVLHGGHVALQRIIDSQEARLDDEILENAEAEFDRLLNPSDGRVHFSLLQVGFLIINLQLTYNINASDHGHISWTTLNNNYFKCTTPYLKSGPHRVGEWSVPVQGLKRGTRAARREEERFGPSTSVILTQHSPEYLVYKRACEISSRQARRVIAQPGIRPSGVFKDASAWSSQHSPSLAE</sequence>
<proteinExistence type="predicted"/>
<dbReference type="Proteomes" id="UP001418222">
    <property type="component" value="Unassembled WGS sequence"/>
</dbReference>